<dbReference type="EMBL" id="GBRH01193180">
    <property type="protein sequence ID" value="JAE04716.1"/>
    <property type="molecule type" value="Transcribed_RNA"/>
</dbReference>
<sequence length="115" mass="12695">MGATEKSRYNNAVTSRTAQLPLQICRNAPFHHSSSRTKLQNPDHISSRGSLVADGGEHSASTAKSLTTLGHGSPKTSFVTLIAQLLFPMQAWKYGKRKKQNIYVLVDICNEIKRV</sequence>
<proteinExistence type="predicted"/>
<reference evidence="2" key="1">
    <citation type="submission" date="2014-09" db="EMBL/GenBank/DDBJ databases">
        <authorList>
            <person name="Magalhaes I.L.F."/>
            <person name="Oliveira U."/>
            <person name="Santos F.R."/>
            <person name="Vidigal T.H.D.A."/>
            <person name="Brescovit A.D."/>
            <person name="Santos A.J."/>
        </authorList>
    </citation>
    <scope>NUCLEOTIDE SEQUENCE</scope>
    <source>
        <tissue evidence="2">Shoot tissue taken approximately 20 cm above the soil surface</tissue>
    </source>
</reference>
<reference evidence="2" key="2">
    <citation type="journal article" date="2015" name="Data Brief">
        <title>Shoot transcriptome of the giant reed, Arundo donax.</title>
        <authorList>
            <person name="Barrero R.A."/>
            <person name="Guerrero F.D."/>
            <person name="Moolhuijzen P."/>
            <person name="Goolsby J.A."/>
            <person name="Tidwell J."/>
            <person name="Bellgard S.E."/>
            <person name="Bellgard M.I."/>
        </authorList>
    </citation>
    <scope>NUCLEOTIDE SEQUENCE</scope>
    <source>
        <tissue evidence="2">Shoot tissue taken approximately 20 cm above the soil surface</tissue>
    </source>
</reference>
<feature type="compositionally biased region" description="Polar residues" evidence="1">
    <location>
        <begin position="36"/>
        <end position="49"/>
    </location>
</feature>
<organism evidence="2">
    <name type="scientific">Arundo donax</name>
    <name type="common">Giant reed</name>
    <name type="synonym">Donax arundinaceus</name>
    <dbReference type="NCBI Taxonomy" id="35708"/>
    <lineage>
        <taxon>Eukaryota</taxon>
        <taxon>Viridiplantae</taxon>
        <taxon>Streptophyta</taxon>
        <taxon>Embryophyta</taxon>
        <taxon>Tracheophyta</taxon>
        <taxon>Spermatophyta</taxon>
        <taxon>Magnoliopsida</taxon>
        <taxon>Liliopsida</taxon>
        <taxon>Poales</taxon>
        <taxon>Poaceae</taxon>
        <taxon>PACMAD clade</taxon>
        <taxon>Arundinoideae</taxon>
        <taxon>Arundineae</taxon>
        <taxon>Arundo</taxon>
    </lineage>
</organism>
<feature type="region of interest" description="Disordered" evidence="1">
    <location>
        <begin position="31"/>
        <end position="72"/>
    </location>
</feature>
<dbReference type="AlphaFoldDB" id="A0A0A9F3L3"/>
<evidence type="ECO:0000313" key="2">
    <source>
        <dbReference type="EMBL" id="JAE04716.1"/>
    </source>
</evidence>
<feature type="compositionally biased region" description="Polar residues" evidence="1">
    <location>
        <begin position="59"/>
        <end position="72"/>
    </location>
</feature>
<evidence type="ECO:0000256" key="1">
    <source>
        <dbReference type="SAM" id="MobiDB-lite"/>
    </source>
</evidence>
<protein>
    <submittedName>
        <fullName evidence="2">Uncharacterized protein</fullName>
    </submittedName>
</protein>
<name>A0A0A9F3L3_ARUDO</name>
<accession>A0A0A9F3L3</accession>